<accession>A0ABR8E9R0</accession>
<organism evidence="1 2">
    <name type="scientific">Planktothricoides raciborskii FACHB-1370</name>
    <dbReference type="NCBI Taxonomy" id="2949576"/>
    <lineage>
        <taxon>Bacteria</taxon>
        <taxon>Bacillati</taxon>
        <taxon>Cyanobacteriota</taxon>
        <taxon>Cyanophyceae</taxon>
        <taxon>Oscillatoriophycideae</taxon>
        <taxon>Oscillatoriales</taxon>
        <taxon>Oscillatoriaceae</taxon>
        <taxon>Planktothricoides</taxon>
    </lineage>
</organism>
<reference evidence="1 2" key="1">
    <citation type="journal article" date="2020" name="ISME J.">
        <title>Comparative genomics reveals insights into cyanobacterial evolution and habitat adaptation.</title>
        <authorList>
            <person name="Chen M.Y."/>
            <person name="Teng W.K."/>
            <person name="Zhao L."/>
            <person name="Hu C.X."/>
            <person name="Zhou Y.K."/>
            <person name="Han B.P."/>
            <person name="Song L.R."/>
            <person name="Shu W.S."/>
        </authorList>
    </citation>
    <scope>NUCLEOTIDE SEQUENCE [LARGE SCALE GENOMIC DNA]</scope>
    <source>
        <strain evidence="1 2">FACHB-1370</strain>
    </source>
</reference>
<name>A0ABR8E9R0_9CYAN</name>
<evidence type="ECO:0000313" key="2">
    <source>
        <dbReference type="Proteomes" id="UP000641954"/>
    </source>
</evidence>
<keyword evidence="2" id="KW-1185">Reference proteome</keyword>
<evidence type="ECO:0000313" key="1">
    <source>
        <dbReference type="EMBL" id="MBD2543127.1"/>
    </source>
</evidence>
<proteinExistence type="predicted"/>
<protein>
    <submittedName>
        <fullName evidence="1">Uncharacterized protein</fullName>
    </submittedName>
</protein>
<comment type="caution">
    <text evidence="1">The sequence shown here is derived from an EMBL/GenBank/DDBJ whole genome shotgun (WGS) entry which is preliminary data.</text>
</comment>
<gene>
    <name evidence="1" type="ORF">H6G72_04525</name>
</gene>
<dbReference type="EMBL" id="JACJSK010000005">
    <property type="protein sequence ID" value="MBD2543127.1"/>
    <property type="molecule type" value="Genomic_DNA"/>
</dbReference>
<sequence>MSHKHQKKIILDYPKTQAERHQLALWEESQEFTILGVIEVFTTDIQGYAAQVIVCDRLSNPPEIVAQLEKLNIFDIPYFFDWYFLSPSDYPEIKRYVERLNYLRLLIIEYLRNL</sequence>
<dbReference type="Proteomes" id="UP000641954">
    <property type="component" value="Unassembled WGS sequence"/>
</dbReference>